<evidence type="ECO:0000256" key="2">
    <source>
        <dbReference type="ARBA" id="ARBA00001947"/>
    </source>
</evidence>
<name>A0A223KQK8_9BACI</name>
<dbReference type="Pfam" id="PF07687">
    <property type="entry name" value="M20_dimer"/>
    <property type="match status" value="1"/>
</dbReference>
<evidence type="ECO:0000256" key="5">
    <source>
        <dbReference type="ARBA" id="ARBA00022801"/>
    </source>
</evidence>
<evidence type="ECO:0000256" key="4">
    <source>
        <dbReference type="ARBA" id="ARBA00022723"/>
    </source>
</evidence>
<dbReference type="NCBIfam" id="TIGR01910">
    <property type="entry name" value="DapE-ArgE"/>
    <property type="match status" value="1"/>
</dbReference>
<comment type="cofactor">
    <cofactor evidence="2">
        <name>Zn(2+)</name>
        <dbReference type="ChEBI" id="CHEBI:29105"/>
    </cofactor>
</comment>
<dbReference type="SUPFAM" id="SSF53187">
    <property type="entry name" value="Zn-dependent exopeptidases"/>
    <property type="match status" value="1"/>
</dbReference>
<keyword evidence="6" id="KW-0862">Zinc</keyword>
<keyword evidence="4" id="KW-0479">Metal-binding</keyword>
<dbReference type="AlphaFoldDB" id="A0A223KQK8"/>
<proteinExistence type="inferred from homology"/>
<comment type="similarity">
    <text evidence="3">Belongs to the peptidase M20A family.</text>
</comment>
<evidence type="ECO:0000256" key="1">
    <source>
        <dbReference type="ARBA" id="ARBA00001941"/>
    </source>
</evidence>
<dbReference type="NCBIfam" id="NF005373">
    <property type="entry name" value="PRK06915.1"/>
    <property type="match status" value="1"/>
</dbReference>
<dbReference type="PANTHER" id="PTHR43808:SF25">
    <property type="entry name" value="PEPTIDASE M20 DIMERISATION DOMAIN-CONTAINING PROTEIN"/>
    <property type="match status" value="1"/>
</dbReference>
<dbReference type="PANTHER" id="PTHR43808">
    <property type="entry name" value="ACETYLORNITHINE DEACETYLASE"/>
    <property type="match status" value="1"/>
</dbReference>
<dbReference type="STRING" id="1314751.GCA_001591425_03763"/>
<dbReference type="GO" id="GO:0016787">
    <property type="term" value="F:hydrolase activity"/>
    <property type="evidence" value="ECO:0007669"/>
    <property type="project" value="UniProtKB-KW"/>
</dbReference>
<dbReference type="Gene3D" id="3.30.70.360">
    <property type="match status" value="1"/>
</dbReference>
<dbReference type="GO" id="GO:0046872">
    <property type="term" value="F:metal ion binding"/>
    <property type="evidence" value="ECO:0007669"/>
    <property type="project" value="UniProtKB-KW"/>
</dbReference>
<dbReference type="Pfam" id="PF01546">
    <property type="entry name" value="Peptidase_M20"/>
    <property type="match status" value="1"/>
</dbReference>
<dbReference type="Proteomes" id="UP000215224">
    <property type="component" value="Chromosome"/>
</dbReference>
<keyword evidence="7" id="KW-0170">Cobalt</keyword>
<evidence type="ECO:0000313" key="10">
    <source>
        <dbReference type="Proteomes" id="UP000215224"/>
    </source>
</evidence>
<dbReference type="EMBL" id="CP018866">
    <property type="protein sequence ID" value="AST91762.1"/>
    <property type="molecule type" value="Genomic_DNA"/>
</dbReference>
<dbReference type="KEGG" id="bcoh:BC6307_10965"/>
<dbReference type="InterPro" id="IPR050072">
    <property type="entry name" value="Peptidase_M20A"/>
</dbReference>
<keyword evidence="5" id="KW-0378">Hydrolase</keyword>
<accession>A0A223KQK8</accession>
<dbReference type="InterPro" id="IPR011650">
    <property type="entry name" value="Peptidase_M20_dimer"/>
</dbReference>
<evidence type="ECO:0000256" key="3">
    <source>
        <dbReference type="ARBA" id="ARBA00006247"/>
    </source>
</evidence>
<evidence type="ECO:0000256" key="7">
    <source>
        <dbReference type="ARBA" id="ARBA00023285"/>
    </source>
</evidence>
<dbReference type="RefSeq" id="WP_066419648.1">
    <property type="nucleotide sequence ID" value="NZ_CP018866.1"/>
</dbReference>
<gene>
    <name evidence="9" type="ORF">BC6307_10965</name>
</gene>
<dbReference type="InterPro" id="IPR010182">
    <property type="entry name" value="ArgE/DapE"/>
</dbReference>
<evidence type="ECO:0000256" key="6">
    <source>
        <dbReference type="ARBA" id="ARBA00022833"/>
    </source>
</evidence>
<dbReference type="InterPro" id="IPR002933">
    <property type="entry name" value="Peptidase_M20"/>
</dbReference>
<feature type="domain" description="Peptidase M20 dimerisation" evidence="8">
    <location>
        <begin position="204"/>
        <end position="315"/>
    </location>
</feature>
<sequence length="423" mass="46755">MTKQFKENIYEWIDKNEQKAVKLLQRLVQEKSVQGSESAAQAIVVEVCRELGFQIDIWEPNFKELEQNENFISNRKDFMNSPNVVAVMKGSGSGGNSIILNGHIDVVPEGEENQWNEAPYSGVVKEGKIYGRGTTDMKGGNVALLLAMEAIQQCGVKLKGDVIFQSVIEEESGGAGSLATILKNYHADAVLIPEPTNMKIFPKQQGSLWFRLKVHGRSAHGGTRYEGVSAIEKSVTVMEYVKDLETFRNSKIKDPLYSNIPIPLPINIGKIAGGNWPSSVPDLVTVEGRIGVGPDETIEEVKAELANKLVSLQKEDSWFIENPVELEWFGARWLPGSIPLDHSFLQVLSNNYLDVTKEKPIVEASPWGTDGGLFTNVANIPTVVFGPGVTEVAHYPNEYIEIKKMIQAAKIVASTLVDWCKVE</sequence>
<evidence type="ECO:0000313" key="9">
    <source>
        <dbReference type="EMBL" id="AST91762.1"/>
    </source>
</evidence>
<dbReference type="Gene3D" id="3.40.630.10">
    <property type="entry name" value="Zn peptidases"/>
    <property type="match status" value="1"/>
</dbReference>
<dbReference type="InterPro" id="IPR036264">
    <property type="entry name" value="Bact_exopeptidase_dim_dom"/>
</dbReference>
<reference evidence="9 10" key="1">
    <citation type="submission" date="2016-12" db="EMBL/GenBank/DDBJ databases">
        <title>The whole genome sequencing and assembly of Bacillus cohnii DSM 6307T strain.</title>
        <authorList>
            <person name="Lee Y.-J."/>
            <person name="Yi H."/>
            <person name="Bahn Y.-S."/>
            <person name="Kim J.F."/>
            <person name="Lee D.-W."/>
        </authorList>
    </citation>
    <scope>NUCLEOTIDE SEQUENCE [LARGE SCALE GENOMIC DNA]</scope>
    <source>
        <strain evidence="9 10">DSM 6307</strain>
    </source>
</reference>
<keyword evidence="10" id="KW-1185">Reference proteome</keyword>
<organism evidence="9 10">
    <name type="scientific">Sutcliffiella cohnii</name>
    <dbReference type="NCBI Taxonomy" id="33932"/>
    <lineage>
        <taxon>Bacteria</taxon>
        <taxon>Bacillati</taxon>
        <taxon>Bacillota</taxon>
        <taxon>Bacilli</taxon>
        <taxon>Bacillales</taxon>
        <taxon>Bacillaceae</taxon>
        <taxon>Sutcliffiella</taxon>
    </lineage>
</organism>
<evidence type="ECO:0000259" key="8">
    <source>
        <dbReference type="Pfam" id="PF07687"/>
    </source>
</evidence>
<protein>
    <submittedName>
        <fullName evidence="9">Acetylornithine deacetylase</fullName>
    </submittedName>
</protein>
<dbReference type="SUPFAM" id="SSF55031">
    <property type="entry name" value="Bacterial exopeptidase dimerisation domain"/>
    <property type="match status" value="1"/>
</dbReference>
<comment type="cofactor">
    <cofactor evidence="1">
        <name>Co(2+)</name>
        <dbReference type="ChEBI" id="CHEBI:48828"/>
    </cofactor>
</comment>